<name>A0A6G9XN30_NOCBR</name>
<evidence type="ECO:0000313" key="1">
    <source>
        <dbReference type="EMBL" id="QIS02351.1"/>
    </source>
</evidence>
<gene>
    <name evidence="1" type="ORF">F5X71_08460</name>
</gene>
<evidence type="ECO:0000313" key="2">
    <source>
        <dbReference type="Proteomes" id="UP000501705"/>
    </source>
</evidence>
<organism evidence="1 2">
    <name type="scientific">Nocardia brasiliensis</name>
    <dbReference type="NCBI Taxonomy" id="37326"/>
    <lineage>
        <taxon>Bacteria</taxon>
        <taxon>Bacillati</taxon>
        <taxon>Actinomycetota</taxon>
        <taxon>Actinomycetes</taxon>
        <taxon>Mycobacteriales</taxon>
        <taxon>Nocardiaceae</taxon>
        <taxon>Nocardia</taxon>
    </lineage>
</organism>
<proteinExistence type="predicted"/>
<reference evidence="1 2" key="1">
    <citation type="journal article" date="2019" name="ACS Chem. Biol.">
        <title>Identification and Mobilization of a Cryptic Antibiotic Biosynthesis Gene Locus from a Human-Pathogenic Nocardia Isolate.</title>
        <authorList>
            <person name="Herisse M."/>
            <person name="Ishida K."/>
            <person name="Porter J.L."/>
            <person name="Howden B."/>
            <person name="Hertweck C."/>
            <person name="Stinear T.P."/>
            <person name="Pidot S.J."/>
        </authorList>
    </citation>
    <scope>NUCLEOTIDE SEQUENCE [LARGE SCALE GENOMIC DNA]</scope>
    <source>
        <strain evidence="1 2">AUSMDU00024985</strain>
    </source>
</reference>
<dbReference type="RefSeq" id="WP_167461450.1">
    <property type="nucleotide sequence ID" value="NZ_CP046171.1"/>
</dbReference>
<protein>
    <submittedName>
        <fullName evidence="1">Uncharacterized protein</fullName>
    </submittedName>
</protein>
<sequence length="265" mass="29153">MTLGAEDRRDSFWNGEDYQKFVAALRTSMSDQEIADHLGRSLTAIRARAKLLLLDAWGETMALRKLRQMAASPDFDWEQMARTAHTQQGIPYWDAAADEQLIHAWAANPPPSMDELVATLGISERDIAKRCLWLDLAQTRIEVVDRFGAKPGGVLDKQTRLAKDTASTAVGILVITSETGAVVHLSLHPDIAAAAAACTELRAEELSDEPGALAIATRVVGEGSVRRTLTGAWADRHTIDLAAAPKPAPGTSLSRWRWLRRQRRR</sequence>
<accession>A0A6G9XN30</accession>
<dbReference type="Proteomes" id="UP000501705">
    <property type="component" value="Chromosome"/>
</dbReference>
<dbReference type="AlphaFoldDB" id="A0A6G9XN30"/>
<dbReference type="EMBL" id="CP046171">
    <property type="protein sequence ID" value="QIS02351.1"/>
    <property type="molecule type" value="Genomic_DNA"/>
</dbReference>